<keyword evidence="5" id="KW-1185">Reference proteome</keyword>
<keyword evidence="1" id="KW-0863">Zinc-finger</keyword>
<proteinExistence type="predicted"/>
<protein>
    <submittedName>
        <fullName evidence="4">Zinc finger SWIM domain protein</fullName>
    </submittedName>
</protein>
<dbReference type="Proteomes" id="UP000011687">
    <property type="component" value="Unassembled WGS sequence"/>
</dbReference>
<dbReference type="AlphaFoldDB" id="M0JVY4"/>
<evidence type="ECO:0000259" key="3">
    <source>
        <dbReference type="PROSITE" id="PS50966"/>
    </source>
</evidence>
<reference evidence="4 5" key="1">
    <citation type="journal article" date="2014" name="PLoS Genet.">
        <title>Phylogenetically driven sequencing of extremely halophilic archaea reveals strategies for static and dynamic osmo-response.</title>
        <authorList>
            <person name="Becker E.A."/>
            <person name="Seitzer P.M."/>
            <person name="Tritt A."/>
            <person name="Larsen D."/>
            <person name="Krusor M."/>
            <person name="Yao A.I."/>
            <person name="Wu D."/>
            <person name="Madern D."/>
            <person name="Eisen J.A."/>
            <person name="Darling A.E."/>
            <person name="Facciotti M.T."/>
        </authorList>
    </citation>
    <scope>NUCLEOTIDE SEQUENCE [LARGE SCALE GENOMIC DNA]</scope>
    <source>
        <strain evidence="4 5">ATCC 33799</strain>
    </source>
</reference>
<dbReference type="InterPro" id="IPR007527">
    <property type="entry name" value="Znf_SWIM"/>
</dbReference>
<evidence type="ECO:0000256" key="1">
    <source>
        <dbReference type="PROSITE-ProRule" id="PRU00325"/>
    </source>
</evidence>
<feature type="region of interest" description="Disordered" evidence="2">
    <location>
        <begin position="77"/>
        <end position="136"/>
    </location>
</feature>
<dbReference type="EMBL" id="AOLS01000098">
    <property type="protein sequence ID" value="EMA12528.1"/>
    <property type="molecule type" value="Genomic_DNA"/>
</dbReference>
<organism evidence="4 5">
    <name type="scientific">Haloarcula marismortui ATCC 33799</name>
    <dbReference type="NCBI Taxonomy" id="662475"/>
    <lineage>
        <taxon>Archaea</taxon>
        <taxon>Methanobacteriati</taxon>
        <taxon>Methanobacteriota</taxon>
        <taxon>Stenosarchaea group</taxon>
        <taxon>Halobacteria</taxon>
        <taxon>Halobacteriales</taxon>
        <taxon>Haloarculaceae</taxon>
        <taxon>Haloarcula</taxon>
    </lineage>
</organism>
<dbReference type="RefSeq" id="WP_007190210.1">
    <property type="nucleotide sequence ID" value="NZ_AOLS01000098.1"/>
</dbReference>
<feature type="domain" description="SWIM-type" evidence="3">
    <location>
        <begin position="46"/>
        <end position="81"/>
    </location>
</feature>
<gene>
    <name evidence="4" type="ORF">C435_17737</name>
</gene>
<name>M0JVY4_9EURY</name>
<sequence length="150" mass="16552">MHPLAALTFSTRVAKRAQYERFDIRPVGGGFQVRNESHANPADHEYLVTMDGSVPTACTCPADERFDGACKHRVAIAIRRPDGDQTQRSSQETTRIRGDGGSSIGPDTGEAVPSDSTERPTENATADDCEDCLPEFPCWDCYRQGRRSLY</sequence>
<accession>M0JVY4</accession>
<comment type="caution">
    <text evidence="4">The sequence shown here is derived from an EMBL/GenBank/DDBJ whole genome shotgun (WGS) entry which is preliminary data.</text>
</comment>
<evidence type="ECO:0000313" key="4">
    <source>
        <dbReference type="EMBL" id="EMA12528.1"/>
    </source>
</evidence>
<dbReference type="Pfam" id="PF04434">
    <property type="entry name" value="SWIM"/>
    <property type="match status" value="1"/>
</dbReference>
<keyword evidence="1" id="KW-0479">Metal-binding</keyword>
<evidence type="ECO:0000256" key="2">
    <source>
        <dbReference type="SAM" id="MobiDB-lite"/>
    </source>
</evidence>
<keyword evidence="1" id="KW-0862">Zinc</keyword>
<evidence type="ECO:0000313" key="5">
    <source>
        <dbReference type="Proteomes" id="UP000011687"/>
    </source>
</evidence>
<dbReference type="PROSITE" id="PS50966">
    <property type="entry name" value="ZF_SWIM"/>
    <property type="match status" value="1"/>
</dbReference>
<dbReference type="GO" id="GO:0008270">
    <property type="term" value="F:zinc ion binding"/>
    <property type="evidence" value="ECO:0007669"/>
    <property type="project" value="UniProtKB-KW"/>
</dbReference>